<dbReference type="EMBL" id="QTTT01000001">
    <property type="protein sequence ID" value="REF00890.1"/>
    <property type="molecule type" value="Genomic_DNA"/>
</dbReference>
<comment type="caution">
    <text evidence="2">The sequence shown here is derived from an EMBL/GenBank/DDBJ whole genome shotgun (WGS) entry which is preliminary data.</text>
</comment>
<sequence>MGTARLPGTPTSATGTHENPHPASTQPFGSRPAHDSGGHAGEGQDRARPLRRYEAFPTQPAPTSHVSARPGRRRHDLRRRSSRLGGVGRSATGPEPTPVRWFPTRPVGTRRPARTRGGACAQGDPSGVVRWDTAGSRGVGGDAVAVPGGAGSRSRTPCDAVPDTRTDEAASGTAAADNPSGPQHCAHRLNRSASRSVACTEINTVASTARRGSRRVTDPARPWRGHERIPVAPVRRADSTGPVGPVADIAQAGQSPCGRLSPARPREGEGERRAVAGEEAHPGGRAASPTPCRDTPGKGRPAGSSIKDNMYYPG</sequence>
<feature type="compositionally biased region" description="Polar residues" evidence="1">
    <location>
        <begin position="9"/>
        <end position="28"/>
    </location>
</feature>
<organism evidence="2 3">
    <name type="scientific">Thermomonospora umbrina</name>
    <dbReference type="NCBI Taxonomy" id="111806"/>
    <lineage>
        <taxon>Bacteria</taxon>
        <taxon>Bacillati</taxon>
        <taxon>Actinomycetota</taxon>
        <taxon>Actinomycetes</taxon>
        <taxon>Streptosporangiales</taxon>
        <taxon>Thermomonosporaceae</taxon>
        <taxon>Thermomonospora</taxon>
    </lineage>
</organism>
<gene>
    <name evidence="2" type="ORF">DFJ69_6485</name>
</gene>
<evidence type="ECO:0000256" key="1">
    <source>
        <dbReference type="SAM" id="MobiDB-lite"/>
    </source>
</evidence>
<feature type="compositionally biased region" description="Basic and acidic residues" evidence="1">
    <location>
        <begin position="32"/>
        <end position="54"/>
    </location>
</feature>
<protein>
    <submittedName>
        <fullName evidence="2">Uncharacterized protein</fullName>
    </submittedName>
</protein>
<evidence type="ECO:0000313" key="2">
    <source>
        <dbReference type="EMBL" id="REF00890.1"/>
    </source>
</evidence>
<accession>A0A3D9SY61</accession>
<name>A0A3D9SY61_9ACTN</name>
<feature type="compositionally biased region" description="Basic residues" evidence="1">
    <location>
        <begin position="70"/>
        <end position="82"/>
    </location>
</feature>
<evidence type="ECO:0000313" key="3">
    <source>
        <dbReference type="Proteomes" id="UP000256661"/>
    </source>
</evidence>
<dbReference type="AlphaFoldDB" id="A0A3D9SY61"/>
<keyword evidence="3" id="KW-1185">Reference proteome</keyword>
<reference evidence="2 3" key="1">
    <citation type="submission" date="2018-08" db="EMBL/GenBank/DDBJ databases">
        <title>Sequencing the genomes of 1000 actinobacteria strains.</title>
        <authorList>
            <person name="Klenk H.-P."/>
        </authorList>
    </citation>
    <scope>NUCLEOTIDE SEQUENCE [LARGE SCALE GENOMIC DNA]</scope>
    <source>
        <strain evidence="2 3">DSM 43927</strain>
    </source>
</reference>
<proteinExistence type="predicted"/>
<feature type="region of interest" description="Disordered" evidence="1">
    <location>
        <begin position="1"/>
        <end position="189"/>
    </location>
</feature>
<feature type="compositionally biased region" description="Low complexity" evidence="1">
    <location>
        <begin position="103"/>
        <end position="121"/>
    </location>
</feature>
<feature type="region of interest" description="Disordered" evidence="1">
    <location>
        <begin position="208"/>
        <end position="314"/>
    </location>
</feature>
<dbReference type="Proteomes" id="UP000256661">
    <property type="component" value="Unassembled WGS sequence"/>
</dbReference>
<feature type="compositionally biased region" description="Basic and acidic residues" evidence="1">
    <location>
        <begin position="264"/>
        <end position="282"/>
    </location>
</feature>